<proteinExistence type="predicted"/>
<dbReference type="GO" id="GO:0005737">
    <property type="term" value="C:cytoplasm"/>
    <property type="evidence" value="ECO:0007669"/>
    <property type="project" value="UniProtKB-SubCell"/>
</dbReference>
<evidence type="ECO:0000259" key="6">
    <source>
        <dbReference type="Pfam" id="PF09811"/>
    </source>
</evidence>
<dbReference type="PANTHER" id="PTHR18829">
    <property type="entry name" value="PROTEIN YAE1 HOMOLOG"/>
    <property type="match status" value="1"/>
</dbReference>
<dbReference type="InterPro" id="IPR038881">
    <property type="entry name" value="Yae1-like"/>
</dbReference>
<dbReference type="Proteomes" id="UP001153076">
    <property type="component" value="Unassembled WGS sequence"/>
</dbReference>
<feature type="domain" description="Essential protein Yae1 N-terminal" evidence="6">
    <location>
        <begin position="72"/>
        <end position="109"/>
    </location>
</feature>
<evidence type="ECO:0000256" key="1">
    <source>
        <dbReference type="ARBA" id="ARBA00004123"/>
    </source>
</evidence>
<evidence type="ECO:0000256" key="4">
    <source>
        <dbReference type="ARBA" id="ARBA00023242"/>
    </source>
</evidence>
<accession>A0A9Q1K371</accession>
<comment type="caution">
    <text evidence="7">The sequence shown here is derived from an EMBL/GenBank/DDBJ whole genome shotgun (WGS) entry which is preliminary data.</text>
</comment>
<keyword evidence="8" id="KW-1185">Reference proteome</keyword>
<feature type="compositionally biased region" description="Polar residues" evidence="5">
    <location>
        <begin position="165"/>
        <end position="182"/>
    </location>
</feature>
<feature type="region of interest" description="Disordered" evidence="5">
    <location>
        <begin position="163"/>
        <end position="185"/>
    </location>
</feature>
<evidence type="ECO:0000256" key="3">
    <source>
        <dbReference type="ARBA" id="ARBA00022490"/>
    </source>
</evidence>
<dbReference type="GO" id="GO:0005634">
    <property type="term" value="C:nucleus"/>
    <property type="evidence" value="ECO:0007669"/>
    <property type="project" value="UniProtKB-SubCell"/>
</dbReference>
<name>A0A9Q1K371_9CARY</name>
<dbReference type="Pfam" id="PF09811">
    <property type="entry name" value="Yae1_N"/>
    <property type="match status" value="1"/>
</dbReference>
<gene>
    <name evidence="7" type="ORF">Cgig2_021742</name>
</gene>
<organism evidence="7 8">
    <name type="scientific">Carnegiea gigantea</name>
    <dbReference type="NCBI Taxonomy" id="171969"/>
    <lineage>
        <taxon>Eukaryota</taxon>
        <taxon>Viridiplantae</taxon>
        <taxon>Streptophyta</taxon>
        <taxon>Embryophyta</taxon>
        <taxon>Tracheophyta</taxon>
        <taxon>Spermatophyta</taxon>
        <taxon>Magnoliopsida</taxon>
        <taxon>eudicotyledons</taxon>
        <taxon>Gunneridae</taxon>
        <taxon>Pentapetalae</taxon>
        <taxon>Caryophyllales</taxon>
        <taxon>Cactineae</taxon>
        <taxon>Cactaceae</taxon>
        <taxon>Cactoideae</taxon>
        <taxon>Echinocereeae</taxon>
        <taxon>Carnegiea</taxon>
    </lineage>
</organism>
<sequence>MEGSEAVETFSVEEASVVTDGGASELSAANDFHRDDLSKDVSWLEDSDDKADGASMLDREWKTRHEQFYNAGYREGISSGRNDAAQEGFNHGFKDSVMIGYKWGIVRGVTSALAHLPNELKVKLVEKDEVRKEFLSLHGVVDSISTGDALRFFYEDIQRAKPAEQRSTVESGSSATHQSSSEHGALENYSGKLGLLLEQCPAVDLHSALNQDRVP</sequence>
<dbReference type="PANTHER" id="PTHR18829:SF0">
    <property type="entry name" value="PROTEIN YAE1 HOMOLOG"/>
    <property type="match status" value="1"/>
</dbReference>
<evidence type="ECO:0000313" key="7">
    <source>
        <dbReference type="EMBL" id="KAJ8435588.1"/>
    </source>
</evidence>
<keyword evidence="4" id="KW-0539">Nucleus</keyword>
<evidence type="ECO:0000256" key="2">
    <source>
        <dbReference type="ARBA" id="ARBA00004496"/>
    </source>
</evidence>
<keyword evidence="3" id="KW-0963">Cytoplasm</keyword>
<comment type="subcellular location">
    <subcellularLocation>
        <location evidence="2">Cytoplasm</location>
    </subcellularLocation>
    <subcellularLocation>
        <location evidence="1">Nucleus</location>
    </subcellularLocation>
</comment>
<reference evidence="7" key="1">
    <citation type="submission" date="2022-04" db="EMBL/GenBank/DDBJ databases">
        <title>Carnegiea gigantea Genome sequencing and assembly v2.</title>
        <authorList>
            <person name="Copetti D."/>
            <person name="Sanderson M.J."/>
            <person name="Burquez A."/>
            <person name="Wojciechowski M.F."/>
        </authorList>
    </citation>
    <scope>NUCLEOTIDE SEQUENCE</scope>
    <source>
        <strain evidence="7">SGP5-SGP5p</strain>
        <tissue evidence="7">Aerial part</tissue>
    </source>
</reference>
<evidence type="ECO:0000313" key="8">
    <source>
        <dbReference type="Proteomes" id="UP001153076"/>
    </source>
</evidence>
<protein>
    <recommendedName>
        <fullName evidence="6">Essential protein Yae1 N-terminal domain-containing protein</fullName>
    </recommendedName>
</protein>
<dbReference type="AlphaFoldDB" id="A0A9Q1K371"/>
<dbReference type="OrthoDB" id="20086at2759"/>
<dbReference type="InterPro" id="IPR019191">
    <property type="entry name" value="Essential_protein_Yae1_N"/>
</dbReference>
<dbReference type="EMBL" id="JAKOGI010000403">
    <property type="protein sequence ID" value="KAJ8435588.1"/>
    <property type="molecule type" value="Genomic_DNA"/>
</dbReference>
<evidence type="ECO:0000256" key="5">
    <source>
        <dbReference type="SAM" id="MobiDB-lite"/>
    </source>
</evidence>